<organism evidence="1 2">
    <name type="scientific">Aporhodopirellula aestuarii</name>
    <dbReference type="NCBI Taxonomy" id="2950107"/>
    <lineage>
        <taxon>Bacteria</taxon>
        <taxon>Pseudomonadati</taxon>
        <taxon>Planctomycetota</taxon>
        <taxon>Planctomycetia</taxon>
        <taxon>Pirellulales</taxon>
        <taxon>Pirellulaceae</taxon>
        <taxon>Aporhodopirellula</taxon>
    </lineage>
</organism>
<dbReference type="Pfam" id="PF12643">
    <property type="entry name" value="MazG-like"/>
    <property type="match status" value="1"/>
</dbReference>
<gene>
    <name evidence="1" type="ORF">NB063_24270</name>
</gene>
<comment type="caution">
    <text evidence="1">The sequence shown here is derived from an EMBL/GenBank/DDBJ whole genome shotgun (WGS) entry which is preliminary data.</text>
</comment>
<reference evidence="1 2" key="1">
    <citation type="journal article" date="2022" name="Syst. Appl. Microbiol.">
        <title>Rhodopirellula aestuarii sp. nov., a novel member of the genus Rhodopirellula isolated from brackish sediments collected in the Tagus River estuary, Portugal.</title>
        <authorList>
            <person name="Vitorino I.R."/>
            <person name="Klimek D."/>
            <person name="Calusinska M."/>
            <person name="Lobo-da-Cunha A."/>
            <person name="Vasconcelos V."/>
            <person name="Lage O.M."/>
        </authorList>
    </citation>
    <scope>NUCLEOTIDE SEQUENCE [LARGE SCALE GENOMIC DNA]</scope>
    <source>
        <strain evidence="1 2">ICT_H3.1</strain>
    </source>
</reference>
<protein>
    <submittedName>
        <fullName evidence="1">Nucleotide pyrophosphohydrolase</fullName>
    </submittedName>
</protein>
<dbReference type="PIRSF" id="PIRSF029826">
    <property type="entry name" value="UCP029826_pph"/>
    <property type="match status" value="1"/>
</dbReference>
<name>A0ABT0UA19_9BACT</name>
<sequence>MTDLQHSSTDEQTSVRELKQVVEQFVDERNWHRFHTPKNLVMSLAIETAELMEHFQWLTAEQSLHVMDDPDTRLAVSEEVADCLAYLLAMANKLDIDLATTLHAKMIRNAVKYPVEGNKFSGENAS</sequence>
<dbReference type="PANTHER" id="PTHR46523">
    <property type="entry name" value="DCTP PYROPHOSPHATASE 1"/>
    <property type="match status" value="1"/>
</dbReference>
<dbReference type="RefSeq" id="WP_250931608.1">
    <property type="nucleotide sequence ID" value="NZ_JAMQBK010000065.1"/>
</dbReference>
<dbReference type="CDD" id="cd11537">
    <property type="entry name" value="NTP-PPase_RS21-C6_like"/>
    <property type="match status" value="1"/>
</dbReference>
<dbReference type="InterPro" id="IPR052555">
    <property type="entry name" value="dCTP_Pyrophosphatase"/>
</dbReference>
<evidence type="ECO:0000313" key="2">
    <source>
        <dbReference type="Proteomes" id="UP001202961"/>
    </source>
</evidence>
<proteinExistence type="predicted"/>
<dbReference type="Gene3D" id="1.10.287.1080">
    <property type="entry name" value="MazG-like"/>
    <property type="match status" value="1"/>
</dbReference>
<keyword evidence="2" id="KW-1185">Reference proteome</keyword>
<dbReference type="EMBL" id="JAMQBK010000065">
    <property type="protein sequence ID" value="MCM2373743.1"/>
    <property type="molecule type" value="Genomic_DNA"/>
</dbReference>
<dbReference type="InterPro" id="IPR025984">
    <property type="entry name" value="DCTPP"/>
</dbReference>
<dbReference type="PANTHER" id="PTHR46523:SF1">
    <property type="entry name" value="DCTP PYROPHOSPHATASE 1"/>
    <property type="match status" value="1"/>
</dbReference>
<dbReference type="Proteomes" id="UP001202961">
    <property type="component" value="Unassembled WGS sequence"/>
</dbReference>
<accession>A0ABT0UA19</accession>
<dbReference type="SUPFAM" id="SSF101386">
    <property type="entry name" value="all-alpha NTP pyrophosphatases"/>
    <property type="match status" value="1"/>
</dbReference>
<evidence type="ECO:0000313" key="1">
    <source>
        <dbReference type="EMBL" id="MCM2373743.1"/>
    </source>
</evidence>